<evidence type="ECO:0000256" key="6">
    <source>
        <dbReference type="SAM" id="MobiDB-lite"/>
    </source>
</evidence>
<feature type="region of interest" description="Disordered" evidence="6">
    <location>
        <begin position="220"/>
        <end position="269"/>
    </location>
</feature>
<evidence type="ECO:0000259" key="7">
    <source>
        <dbReference type="PROSITE" id="PS50217"/>
    </source>
</evidence>
<keyword evidence="5" id="KW-0539">Nucleus</keyword>
<dbReference type="SUPFAM" id="SSF57959">
    <property type="entry name" value="Leucine zipper domain"/>
    <property type="match status" value="1"/>
</dbReference>
<evidence type="ECO:0000256" key="4">
    <source>
        <dbReference type="ARBA" id="ARBA00023163"/>
    </source>
</evidence>
<dbReference type="AlphaFoldDB" id="A0A556V2P3"/>
<dbReference type="InterPro" id="IPR046347">
    <property type="entry name" value="bZIP_sf"/>
</dbReference>
<dbReference type="InterPro" id="IPR047229">
    <property type="entry name" value="NFIL3-like"/>
</dbReference>
<dbReference type="FunFam" id="1.20.5.170:FF:000025">
    <property type="entry name" value="nuclear factor interleukin-3-regulated protein-like"/>
    <property type="match status" value="1"/>
</dbReference>
<name>A0A556V2P3_BAGYA</name>
<dbReference type="Pfam" id="PF07716">
    <property type="entry name" value="bZIP_2"/>
    <property type="match status" value="1"/>
</dbReference>
<dbReference type="PROSITE" id="PS50217">
    <property type="entry name" value="BZIP"/>
    <property type="match status" value="1"/>
</dbReference>
<dbReference type="CDD" id="cd14694">
    <property type="entry name" value="bZIP_NFIL3"/>
    <property type="match status" value="1"/>
</dbReference>
<dbReference type="Gene3D" id="1.20.5.170">
    <property type="match status" value="1"/>
</dbReference>
<dbReference type="PANTHER" id="PTHR15284">
    <property type="entry name" value="NUCLEAR FACTOR INTERLEUKIN-3-REGULATED PROTEIN"/>
    <property type="match status" value="1"/>
</dbReference>
<dbReference type="PANTHER" id="PTHR15284:SF1">
    <property type="entry name" value="NUCLEAR FACTOR INTERLEUKIN-3-REGULATED PROTEIN"/>
    <property type="match status" value="1"/>
</dbReference>
<evidence type="ECO:0000256" key="5">
    <source>
        <dbReference type="ARBA" id="ARBA00023242"/>
    </source>
</evidence>
<comment type="caution">
    <text evidence="8">The sequence shown here is derived from an EMBL/GenBank/DDBJ whole genome shotgun (WGS) entry which is preliminary data.</text>
</comment>
<dbReference type="GO" id="GO:0006351">
    <property type="term" value="P:DNA-templated transcription"/>
    <property type="evidence" value="ECO:0007669"/>
    <property type="project" value="InterPro"/>
</dbReference>
<feature type="domain" description="BZIP" evidence="7">
    <location>
        <begin position="56"/>
        <end position="106"/>
    </location>
</feature>
<dbReference type="GO" id="GO:0007623">
    <property type="term" value="P:circadian rhythm"/>
    <property type="evidence" value="ECO:0007669"/>
    <property type="project" value="InterPro"/>
</dbReference>
<evidence type="ECO:0000313" key="8">
    <source>
        <dbReference type="EMBL" id="TSS11575.1"/>
    </source>
</evidence>
<dbReference type="EMBL" id="VCAZ01000099">
    <property type="protein sequence ID" value="TSS11575.1"/>
    <property type="molecule type" value="Genomic_DNA"/>
</dbReference>
<evidence type="ECO:0000256" key="1">
    <source>
        <dbReference type="ARBA" id="ARBA00006079"/>
    </source>
</evidence>
<keyword evidence="2" id="KW-0805">Transcription regulation</keyword>
<keyword evidence="9" id="KW-1185">Reference proteome</keyword>
<proteinExistence type="inferred from homology"/>
<evidence type="ECO:0000256" key="3">
    <source>
        <dbReference type="ARBA" id="ARBA00023125"/>
    </source>
</evidence>
<dbReference type="OrthoDB" id="6151507at2759"/>
<accession>A0A556V2P3</accession>
<evidence type="ECO:0000256" key="2">
    <source>
        <dbReference type="ARBA" id="ARBA00023015"/>
    </source>
</evidence>
<feature type="compositionally biased region" description="Polar residues" evidence="6">
    <location>
        <begin position="226"/>
        <end position="240"/>
    </location>
</feature>
<dbReference type="Proteomes" id="UP000319801">
    <property type="component" value="Unassembled WGS sequence"/>
</dbReference>
<dbReference type="GO" id="GO:0005634">
    <property type="term" value="C:nucleus"/>
    <property type="evidence" value="ECO:0007669"/>
    <property type="project" value="InterPro"/>
</dbReference>
<dbReference type="Pfam" id="PF06529">
    <property type="entry name" value="Vert_IL3-reg_TF"/>
    <property type="match status" value="1"/>
</dbReference>
<dbReference type="SMART" id="SM00338">
    <property type="entry name" value="BRLZ"/>
    <property type="match status" value="1"/>
</dbReference>
<keyword evidence="3" id="KW-0238">DNA-binding</keyword>
<keyword evidence="4" id="KW-0804">Transcription</keyword>
<comment type="similarity">
    <text evidence="1">Belongs to the bZIP family. NFIL3 subfamily.</text>
</comment>
<organism evidence="8 9">
    <name type="scientific">Bagarius yarrelli</name>
    <name type="common">Goonch</name>
    <name type="synonym">Bagrus yarrelli</name>
    <dbReference type="NCBI Taxonomy" id="175774"/>
    <lineage>
        <taxon>Eukaryota</taxon>
        <taxon>Metazoa</taxon>
        <taxon>Chordata</taxon>
        <taxon>Craniata</taxon>
        <taxon>Vertebrata</taxon>
        <taxon>Euteleostomi</taxon>
        <taxon>Actinopterygii</taxon>
        <taxon>Neopterygii</taxon>
        <taxon>Teleostei</taxon>
        <taxon>Ostariophysi</taxon>
        <taxon>Siluriformes</taxon>
        <taxon>Sisoridae</taxon>
        <taxon>Sisorinae</taxon>
        <taxon>Bagarius</taxon>
    </lineage>
</organism>
<protein>
    <submittedName>
        <fullName evidence="8">Nuclear factor interleukin-3-regulated protein</fullName>
    </submittedName>
</protein>
<reference evidence="8 9" key="1">
    <citation type="journal article" date="2019" name="Genome Biol. Evol.">
        <title>Whole-Genome Sequencing of the Giant Devil Catfish, Bagarius yarrelli.</title>
        <authorList>
            <person name="Jiang W."/>
            <person name="Lv Y."/>
            <person name="Cheng L."/>
            <person name="Yang K."/>
            <person name="Chao B."/>
            <person name="Wang X."/>
            <person name="Li Y."/>
            <person name="Pan X."/>
            <person name="You X."/>
            <person name="Zhang Y."/>
            <person name="Yang J."/>
            <person name="Li J."/>
            <person name="Zhang X."/>
            <person name="Liu S."/>
            <person name="Sun C."/>
            <person name="Yang J."/>
            <person name="Shi Q."/>
        </authorList>
    </citation>
    <scope>NUCLEOTIDE SEQUENCE [LARGE SCALE GENOMIC DNA]</scope>
    <source>
        <strain evidence="8">JWS20170419001</strain>
        <tissue evidence="8">Muscle</tissue>
    </source>
</reference>
<feature type="compositionally biased region" description="Basic and acidic residues" evidence="6">
    <location>
        <begin position="186"/>
        <end position="201"/>
    </location>
</feature>
<feature type="compositionally biased region" description="Low complexity" evidence="6">
    <location>
        <begin position="167"/>
        <end position="178"/>
    </location>
</feature>
<dbReference type="PROSITE" id="PS00036">
    <property type="entry name" value="BZIP_BASIC"/>
    <property type="match status" value="1"/>
</dbReference>
<dbReference type="InterPro" id="IPR047106">
    <property type="entry name" value="NFIL3-like_bZIP"/>
</dbReference>
<gene>
    <name evidence="8" type="ORF">Baya_12044</name>
</gene>
<dbReference type="GO" id="GO:0003677">
    <property type="term" value="F:DNA binding"/>
    <property type="evidence" value="ECO:0007669"/>
    <property type="project" value="UniProtKB-KW"/>
</dbReference>
<feature type="region of interest" description="Disordered" evidence="6">
    <location>
        <begin position="164"/>
        <end position="201"/>
    </location>
</feature>
<dbReference type="InterPro" id="IPR010533">
    <property type="entry name" value="Vert_IL3-reg_TF"/>
</dbReference>
<dbReference type="InterPro" id="IPR004827">
    <property type="entry name" value="bZIP"/>
</dbReference>
<evidence type="ECO:0000313" key="9">
    <source>
        <dbReference type="Proteomes" id="UP000319801"/>
    </source>
</evidence>
<sequence>MQAIKKEPSYSEGEDLVLAMALQGTDRDMINQNLPFKAKSNTCRRKREFIPEEKKDTLYWERRRKNNEAAKRSREKRRLNDMVLENKLMVLGEENASLKAELLSLKLKFGLLSAAAYAQEVQKITSSTNALYQEFVPSKCVTGSYPKEAEPSCLSSSCISVIKHSPHSTSSDGSDSSTINTCRTPEIIKREPLENSNYSRDRASPYELYRNYLNSPYPGSYPQPNPFLQLTRSSSNSPRTSDGDDGTVSKSSDGEDEQQVPKGLAPSAADQKSVIVSAVKVPDANASALPHKLRIKARAIQIKVENIDPDYDSSGKLSSPIDMSARTCYQMGQGSPAEYTQSSISPLSLQVNNVQDWIQQPEYWHKDQTEASPNGYKNRLCPVSPEPMTNKLVVNLKDGCYAISESENLYLKRGIADLSAEVTSLKKVIATRQGSVIESTKSTTEPDLVSKGCYSN</sequence>
<dbReference type="GO" id="GO:0003700">
    <property type="term" value="F:DNA-binding transcription factor activity"/>
    <property type="evidence" value="ECO:0007669"/>
    <property type="project" value="InterPro"/>
</dbReference>